<gene>
    <name evidence="12" type="ORF">BESB_085110</name>
</gene>
<dbReference type="GeneID" id="40313437"/>
<feature type="compositionally biased region" description="Basic residues" evidence="10">
    <location>
        <begin position="1369"/>
        <end position="1383"/>
    </location>
</feature>
<feature type="region of interest" description="Disordered" evidence="10">
    <location>
        <begin position="1783"/>
        <end position="1810"/>
    </location>
</feature>
<feature type="compositionally biased region" description="Basic and acidic residues" evidence="10">
    <location>
        <begin position="1301"/>
        <end position="1314"/>
    </location>
</feature>
<protein>
    <recommendedName>
        <fullName evidence="3">Autophagy-related protein 9</fullName>
    </recommendedName>
</protein>
<feature type="region of interest" description="Disordered" evidence="10">
    <location>
        <begin position="306"/>
        <end position="332"/>
    </location>
</feature>
<feature type="compositionally biased region" description="Polar residues" evidence="10">
    <location>
        <begin position="1077"/>
        <end position="1091"/>
    </location>
</feature>
<dbReference type="PANTHER" id="PTHR13038">
    <property type="entry name" value="APG9 AUTOPHAGY 9"/>
    <property type="match status" value="1"/>
</dbReference>
<comment type="subcellular location">
    <subcellularLocation>
        <location evidence="1">Preautophagosomal structure membrane</location>
        <topology evidence="1">Multi-pass membrane protein</topology>
    </subcellularLocation>
</comment>
<proteinExistence type="inferred from homology"/>
<evidence type="ECO:0000313" key="12">
    <source>
        <dbReference type="EMBL" id="PFH33312.1"/>
    </source>
</evidence>
<feature type="transmembrane region" description="Helical" evidence="11">
    <location>
        <begin position="455"/>
        <end position="474"/>
    </location>
</feature>
<feature type="compositionally biased region" description="Low complexity" evidence="10">
    <location>
        <begin position="1727"/>
        <end position="1741"/>
    </location>
</feature>
<dbReference type="PANTHER" id="PTHR13038:SF10">
    <property type="entry name" value="AUTOPHAGY-RELATED PROTEIN 9"/>
    <property type="match status" value="1"/>
</dbReference>
<feature type="compositionally biased region" description="Basic and acidic residues" evidence="10">
    <location>
        <begin position="1262"/>
        <end position="1271"/>
    </location>
</feature>
<feature type="compositionally biased region" description="Basic residues" evidence="10">
    <location>
        <begin position="1492"/>
        <end position="1516"/>
    </location>
</feature>
<evidence type="ECO:0000256" key="7">
    <source>
        <dbReference type="ARBA" id="ARBA00023006"/>
    </source>
</evidence>
<feature type="compositionally biased region" description="Basic and acidic residues" evidence="10">
    <location>
        <begin position="1601"/>
        <end position="1613"/>
    </location>
</feature>
<feature type="compositionally biased region" description="Basic residues" evidence="10">
    <location>
        <begin position="1620"/>
        <end position="1631"/>
    </location>
</feature>
<keyword evidence="7" id="KW-0072">Autophagy</keyword>
<dbReference type="EMBL" id="NWUJ01000009">
    <property type="protein sequence ID" value="PFH33312.1"/>
    <property type="molecule type" value="Genomic_DNA"/>
</dbReference>
<evidence type="ECO:0000256" key="4">
    <source>
        <dbReference type="ARBA" id="ARBA00022448"/>
    </source>
</evidence>
<dbReference type="GO" id="GO:0034045">
    <property type="term" value="C:phagophore assembly site membrane"/>
    <property type="evidence" value="ECO:0007669"/>
    <property type="project" value="UniProtKB-SubCell"/>
</dbReference>
<feature type="compositionally biased region" description="Basic and acidic residues" evidence="10">
    <location>
        <begin position="1669"/>
        <end position="1693"/>
    </location>
</feature>
<dbReference type="RefSeq" id="XP_029217321.1">
    <property type="nucleotide sequence ID" value="XM_029366861.1"/>
</dbReference>
<feature type="compositionally biased region" description="Basic and acidic residues" evidence="10">
    <location>
        <begin position="1886"/>
        <end position="1905"/>
    </location>
</feature>
<dbReference type="STRING" id="94643.A0A2A9MD59"/>
<feature type="transmembrane region" description="Helical" evidence="11">
    <location>
        <begin position="391"/>
        <end position="416"/>
    </location>
</feature>
<comment type="caution">
    <text evidence="12">The sequence shown here is derived from an EMBL/GenBank/DDBJ whole genome shotgun (WGS) entry which is preliminary data.</text>
</comment>
<comment type="similarity">
    <text evidence="2">Belongs to the ATG9 family.</text>
</comment>
<feature type="compositionally biased region" description="Basic residues" evidence="10">
    <location>
        <begin position="1315"/>
        <end position="1330"/>
    </location>
</feature>
<keyword evidence="5 11" id="KW-0812">Transmembrane</keyword>
<organism evidence="12 13">
    <name type="scientific">Besnoitia besnoiti</name>
    <name type="common">Apicomplexan protozoan</name>
    <dbReference type="NCBI Taxonomy" id="94643"/>
    <lineage>
        <taxon>Eukaryota</taxon>
        <taxon>Sar</taxon>
        <taxon>Alveolata</taxon>
        <taxon>Apicomplexa</taxon>
        <taxon>Conoidasida</taxon>
        <taxon>Coccidia</taxon>
        <taxon>Eucoccidiorida</taxon>
        <taxon>Eimeriorina</taxon>
        <taxon>Sarcocystidae</taxon>
        <taxon>Besnoitia</taxon>
    </lineage>
</organism>
<sequence>MEPFHPASRSPLSVAESAGTSRIRCPHAESTEYPNAAVHPYLSLPQPALSVWSSEAAAPSSFDALDGHGQTLPPRIPVASPPASESYTCYPARRSVTHSPFPYPSDSPFLDGSLSSALPYGGPSSYIPPAIVGRSSTAVQPSSATALDTASRSHVATENQIACSSVGTLSSAPERRTFGFSPSFAAPSSTLGTSYLSQPVFSLPPPEPDRYPGPSAVFPAYSLSSSGAAPGNRFFSLLAAPIRLLSKLQQGALRRLGLRIPPPPAGFSPFLPPLLDQSSHRGDGEDLENPASLRYHSGATYASLASSTRTRRRCAHPRDGSAGFSATETQTGNAADTATQLSAHASSSAQKRAASSAFASAAAAPLGSWDAVADLDKFLYGVYRYWMEGGLFAILSAHLAHLTALAFTIYFSWFLILFVNWTGIVSCTTEEQCRAVPLLIASPFSPWGYKQTLCTVYVVSLSAFLLFNIAVSYLNCRDAVLIRTYFRSRLFIPSDAALQLLDWPEVTALLLKAQEAAPFCIVTNELSALDIVSTIMREENYFIALTNKNILTQKLPSWLPPKLLYTQVMQWNIRRAIFSRLFDRRQRIHRDLFTHPPHDELSPYQSAAAAALASRFKLLALLNLVFLVPLFLFIFFFFFLKHAEDFRLNRQSIVRREFNGYAYWVFREFNELPHQINQRLSLAAAAADEYLQLSPVSPSVFHIRLLVKYLIGSLLSIFILLYLFDETPLLFIKIFDRNLLWYTIILGVLYAGIRDVGSTGKPDAAGARGASGLGSDTVLAGSGCCRAVNAPLTLYERCMRVVQFTHHLPACWRAPAGLFAIPPPVALTSGGATAPGDLKKVAADSGRAAFPRSPAEAPVAQSAFASAPSSLSLLPPVPPRHAWLPPAHARTAGLGARLAQSASIFGGEEADDEVHPRVTGVSSQHKVVMRSFCSAFYGLRIVCLVEELLAVLLTPLLLWGFLPRVCDDICAFLFAATASSPFGDMCCFSSLNLEKFGSPCYLPAARDAAPLRKPQGGERARQARRGLRGDDGEEGLAARGPRMWCEGETGEQGKPGGDSGRRDSSPSPERGARGLSASHQSFRLAPVSSSWPGEGDSGGRDGAPSAGLLRANSGKIEKSALTFVLTYRIPPPYDDTSPLWTVFASDSLASSMAIVASQLRGSAPLPPAVADSFTLRRRPSAAAGSLSSSSTSSQAAERDRSDAALSSHVACPLVRWGYPESVVRFVRRLETFQREQIEKLPYLSHELPPYLLAPLNAFPGEAETRQRDAEAGARASRKSRGCTGRNLHRGTDTETDGESAGGEHETHAAREPARRGRSLRRRRARRRAQRRKGDDPMEDTSFSSESTLEESEEGRGASDGSDADTPRAWRGKHARAPRCRHCGHAGDLEATTEGERAEDTLSPSLSPSKKRKRRSSKDDSSETKAERSVDESFLADGGTGEGVLRAQGARGGGTGEEDGLPSCTAALNTKREGKRRRAQSPSSREGEDDRRHRGRREPKRPHARRSRRGHKGGRHIAPHDSSSSADGDARSPSPPASSPASPNATVDVCGPPPVPFERQASYFFWLERLYEQQSGRILFATNQLNFFTRCLFRQRFPCTHTHDAPHAPREERGAGSCGTHHSRSLYARPRRGGGEQPSHEEREEEEATSGRAKPEEGSEPMARPLAGGERSRDALGDGRARDEETDTRRREAVRPLARGSGSTVDAQEETGFQRHVQPLCETTGWAAASPAASPVSSPVASRGRGGSGEFDASQRLPASLMSSLAGGCVASPFSAAACCGRPEDGAARGRRKGAEEVSHDSRGESDLMPSMWLPPSVSTLLSEARPGFLVASREQRLSAGLGLYPAPDADGERDAARLQSVASPAACAPRPAAPEERGGSGVRLFEGADRAVSEDRQHTREKDLFSLDSMEGHDDEVEVFPGGSMM</sequence>
<feature type="region of interest" description="Disordered" evidence="10">
    <location>
        <begin position="1262"/>
        <end position="1552"/>
    </location>
</feature>
<dbReference type="KEGG" id="bbes:BESB_085110"/>
<accession>A0A2A9MD59</accession>
<evidence type="ECO:0000313" key="13">
    <source>
        <dbReference type="Proteomes" id="UP000224006"/>
    </source>
</evidence>
<dbReference type="VEuPathDB" id="ToxoDB:BESB_085110"/>
<dbReference type="OrthoDB" id="333496at2759"/>
<reference evidence="12 13" key="1">
    <citation type="submission" date="2017-09" db="EMBL/GenBank/DDBJ databases">
        <title>Genome sequencing of Besnoitia besnoiti strain Bb-Ger1.</title>
        <authorList>
            <person name="Schares G."/>
            <person name="Venepally P."/>
            <person name="Lorenzi H.A."/>
        </authorList>
    </citation>
    <scope>NUCLEOTIDE SEQUENCE [LARGE SCALE GENOMIC DNA]</scope>
    <source>
        <strain evidence="12 13">Bb-Ger1</strain>
    </source>
</reference>
<evidence type="ECO:0000256" key="5">
    <source>
        <dbReference type="ARBA" id="ARBA00022692"/>
    </source>
</evidence>
<feature type="region of interest" description="Disordered" evidence="10">
    <location>
        <begin position="269"/>
        <end position="292"/>
    </location>
</feature>
<dbReference type="GO" id="GO:0000422">
    <property type="term" value="P:autophagy of mitochondrion"/>
    <property type="evidence" value="ECO:0007669"/>
    <property type="project" value="TreeGrafter"/>
</dbReference>
<evidence type="ECO:0000256" key="10">
    <source>
        <dbReference type="SAM" id="MobiDB-lite"/>
    </source>
</evidence>
<evidence type="ECO:0000256" key="1">
    <source>
        <dbReference type="ARBA" id="ARBA00004511"/>
    </source>
</evidence>
<feature type="region of interest" description="Disordered" evidence="10">
    <location>
        <begin position="1601"/>
        <end position="1711"/>
    </location>
</feature>
<evidence type="ECO:0000256" key="8">
    <source>
        <dbReference type="ARBA" id="ARBA00023055"/>
    </source>
</evidence>
<dbReference type="Pfam" id="PF04109">
    <property type="entry name" value="ATG9"/>
    <property type="match status" value="2"/>
</dbReference>
<dbReference type="GO" id="GO:0034497">
    <property type="term" value="P:protein localization to phagophore assembly site"/>
    <property type="evidence" value="ECO:0007669"/>
    <property type="project" value="TreeGrafter"/>
</dbReference>
<dbReference type="InterPro" id="IPR007241">
    <property type="entry name" value="Autophagy-rel_prot_9"/>
</dbReference>
<name>A0A2A9MD59_BESBE</name>
<feature type="transmembrane region" description="Helical" evidence="11">
    <location>
        <begin position="939"/>
        <end position="962"/>
    </location>
</feature>
<feature type="transmembrane region" description="Helical" evidence="11">
    <location>
        <begin position="701"/>
        <end position="724"/>
    </location>
</feature>
<dbReference type="GO" id="GO:0005776">
    <property type="term" value="C:autophagosome"/>
    <property type="evidence" value="ECO:0007669"/>
    <property type="project" value="TreeGrafter"/>
</dbReference>
<feature type="compositionally biased region" description="Basic and acidic residues" evidence="10">
    <location>
        <begin position="1416"/>
        <end position="1430"/>
    </location>
</feature>
<evidence type="ECO:0000256" key="11">
    <source>
        <dbReference type="SAM" id="Phobius"/>
    </source>
</evidence>
<dbReference type="GO" id="GO:0034727">
    <property type="term" value="P:piecemeal microautophagy of the nucleus"/>
    <property type="evidence" value="ECO:0007669"/>
    <property type="project" value="TreeGrafter"/>
</dbReference>
<dbReference type="GO" id="GO:0061709">
    <property type="term" value="P:reticulophagy"/>
    <property type="evidence" value="ECO:0007669"/>
    <property type="project" value="TreeGrafter"/>
</dbReference>
<evidence type="ECO:0000256" key="2">
    <source>
        <dbReference type="ARBA" id="ARBA00006185"/>
    </source>
</evidence>
<feature type="region of interest" description="Disordered" evidence="10">
    <location>
        <begin position="1727"/>
        <end position="1751"/>
    </location>
</feature>
<keyword evidence="8" id="KW-0445">Lipid transport</keyword>
<feature type="transmembrane region" description="Helical" evidence="11">
    <location>
        <begin position="618"/>
        <end position="640"/>
    </location>
</feature>
<evidence type="ECO:0000256" key="9">
    <source>
        <dbReference type="ARBA" id="ARBA00023136"/>
    </source>
</evidence>
<keyword evidence="13" id="KW-1185">Reference proteome</keyword>
<evidence type="ECO:0000256" key="3">
    <source>
        <dbReference type="ARBA" id="ARBA00018074"/>
    </source>
</evidence>
<dbReference type="Proteomes" id="UP000224006">
    <property type="component" value="Chromosome VIII"/>
</dbReference>
<keyword evidence="4" id="KW-0813">Transport</keyword>
<keyword evidence="6 11" id="KW-1133">Transmembrane helix</keyword>
<feature type="region of interest" description="Disordered" evidence="10">
    <location>
        <begin position="1011"/>
        <end position="1108"/>
    </location>
</feature>
<dbReference type="GO" id="GO:0006869">
    <property type="term" value="P:lipid transport"/>
    <property type="evidence" value="ECO:0007669"/>
    <property type="project" value="UniProtKB-KW"/>
</dbReference>
<feature type="compositionally biased region" description="Basic and acidic residues" evidence="10">
    <location>
        <begin position="1783"/>
        <end position="1805"/>
    </location>
</feature>
<keyword evidence="9 11" id="KW-0472">Membrane</keyword>
<feature type="region of interest" description="Disordered" evidence="10">
    <location>
        <begin position="1"/>
        <end position="21"/>
    </location>
</feature>
<feature type="region of interest" description="Disordered" evidence="10">
    <location>
        <begin position="1850"/>
        <end position="1926"/>
    </location>
</feature>
<evidence type="ECO:0000256" key="6">
    <source>
        <dbReference type="ARBA" id="ARBA00022989"/>
    </source>
</evidence>